<keyword evidence="2" id="KW-1185">Reference proteome</keyword>
<proteinExistence type="predicted"/>
<evidence type="ECO:0000313" key="1">
    <source>
        <dbReference type="EMBL" id="MBD2858429.1"/>
    </source>
</evidence>
<dbReference type="Proteomes" id="UP000610558">
    <property type="component" value="Unassembled WGS sequence"/>
</dbReference>
<gene>
    <name evidence="1" type="ORF">IB286_05345</name>
</gene>
<reference evidence="1" key="1">
    <citation type="submission" date="2020-09" db="EMBL/GenBank/DDBJ databases">
        <authorList>
            <person name="Yoon J.-W."/>
        </authorList>
    </citation>
    <scope>NUCLEOTIDE SEQUENCE</scope>
    <source>
        <strain evidence="1">KMU-158</strain>
    </source>
</reference>
<sequence>MMSATPNQNSNAPLSSELLCNFLLQQELSYSEAVLTEALKSLSRSAPVSQKLSDKAVVFGGRS</sequence>
<evidence type="ECO:0000313" key="2">
    <source>
        <dbReference type="Proteomes" id="UP000610558"/>
    </source>
</evidence>
<comment type="caution">
    <text evidence="1">The sequence shown here is derived from an EMBL/GenBank/DDBJ whole genome shotgun (WGS) entry which is preliminary data.</text>
</comment>
<organism evidence="1 2">
    <name type="scientific">Spongiibacter pelagi</name>
    <dbReference type="NCBI Taxonomy" id="2760804"/>
    <lineage>
        <taxon>Bacteria</taxon>
        <taxon>Pseudomonadati</taxon>
        <taxon>Pseudomonadota</taxon>
        <taxon>Gammaproteobacteria</taxon>
        <taxon>Cellvibrionales</taxon>
        <taxon>Spongiibacteraceae</taxon>
        <taxon>Spongiibacter</taxon>
    </lineage>
</organism>
<name>A0A927C0F5_9GAMM</name>
<dbReference type="EMBL" id="JACXLD010000002">
    <property type="protein sequence ID" value="MBD2858429.1"/>
    <property type="molecule type" value="Genomic_DNA"/>
</dbReference>
<dbReference type="AlphaFoldDB" id="A0A927C0F5"/>
<dbReference type="RefSeq" id="WP_190763247.1">
    <property type="nucleotide sequence ID" value="NZ_JACXLD010000002.1"/>
</dbReference>
<protein>
    <submittedName>
        <fullName evidence="1">Uncharacterized protein</fullName>
    </submittedName>
</protein>
<accession>A0A927C0F5</accession>